<name>A0A2S6C9L2_9PEZI</name>
<protein>
    <submittedName>
        <fullName evidence="6">Uncharacterized protein</fullName>
    </submittedName>
</protein>
<dbReference type="InterPro" id="IPR036291">
    <property type="entry name" value="NAD(P)-bd_dom_sf"/>
</dbReference>
<feature type="compositionally biased region" description="Basic and acidic residues" evidence="2">
    <location>
        <begin position="761"/>
        <end position="784"/>
    </location>
</feature>
<feature type="region of interest" description="Disordered" evidence="2">
    <location>
        <begin position="752"/>
        <end position="784"/>
    </location>
</feature>
<dbReference type="CDD" id="cd20069">
    <property type="entry name" value="5TM_Oxa1-like"/>
    <property type="match status" value="1"/>
</dbReference>
<evidence type="ECO:0000259" key="4">
    <source>
        <dbReference type="Pfam" id="PF01370"/>
    </source>
</evidence>
<accession>A0A2S6C9L2</accession>
<evidence type="ECO:0000256" key="3">
    <source>
        <dbReference type="SAM" id="Phobius"/>
    </source>
</evidence>
<dbReference type="EMBL" id="PNEN01000519">
    <property type="protein sequence ID" value="PPJ56419.1"/>
    <property type="molecule type" value="Genomic_DNA"/>
</dbReference>
<comment type="similarity">
    <text evidence="1">Belongs to the OXA1/ALB3/YidC family.</text>
</comment>
<gene>
    <name evidence="6" type="ORF">CBER1_05474</name>
</gene>
<evidence type="ECO:0000259" key="5">
    <source>
        <dbReference type="Pfam" id="PF02096"/>
    </source>
</evidence>
<feature type="transmembrane region" description="Helical" evidence="3">
    <location>
        <begin position="446"/>
        <end position="468"/>
    </location>
</feature>
<dbReference type="OrthoDB" id="2148490at2759"/>
<sequence length="784" mass="84792">MVKLFITGATGYIGADFLHAISYAHPEYATSVLVRREKTISRIKESYPSIEIVEGDLDDGDRLAAAAADVDVVLNLAATNHLAGFKALHGGASKRKLAHSIQISGATMVSQDEIKSRNFGESSPHQYDDVNDQEELRRIIRKHKNRLVDNQFLEIVERSSSVKSALVIPSLIYGRGRGPINERSIQLPELARIALEKKHAVQVGAGENIWSNIHISDLSSKLLKLAENAVSQATDDQAWGPNGMFFAGANPGISFGQVAGLISDAAHKEELFSDSQIEKITAAAADALSPHASAIVGTNARTLSKKAQQVLSWSASGPGLEDELSSTRIRPTSLRIASPTASPLSRTTIPISRTSRITIPSIAAFRYASTHPTPPAGTPPPVHETTSSLSNIDTITLDDVSAAAAVDPNSIPEQIGYLHSIGVDYGYGPTSMIQWTLEHAHVWLGLPWWASILFTAATLRVALAPLFLKTSDMQARSTALAPVLKPFNEKVMEEQRRGNTAGALQAYQQMGAIKKRAGISHVAMFTPILLQAVLGFCGYRLMHYLATFPVPGFKEGGLLWLQDLTITDGYLLLPLIMAATMHTIIRLGGEAGTATMPPGFKKFMMWGMPTIIFAVTAFQPGAVALWFCGSGVIGIPQSLLLQRPAVREYLGLAPIYKPKPGEAGPNILESMMKPFEPAKSAPTSPQSGGKNAAYMRPQYQSPNVRTTGSTTTIDTKLVDKIDMVQPNSPPKGVFARAKEGFKQGQVLAGKLKQRQATAKDAQQKADAQRAEFKRRAEQYEKKGR</sequence>
<dbReference type="GO" id="GO:0004029">
    <property type="term" value="F:aldehyde dehydrogenase (NAD+) activity"/>
    <property type="evidence" value="ECO:0007669"/>
    <property type="project" value="TreeGrafter"/>
</dbReference>
<dbReference type="Pfam" id="PF01370">
    <property type="entry name" value="Epimerase"/>
    <property type="match status" value="1"/>
</dbReference>
<comment type="subcellular location">
    <subcellularLocation>
        <location evidence="1">Membrane</location>
        <topology evidence="1">Multi-pass membrane protein</topology>
    </subcellularLocation>
</comment>
<dbReference type="GO" id="GO:0016020">
    <property type="term" value="C:membrane"/>
    <property type="evidence" value="ECO:0007669"/>
    <property type="project" value="UniProtKB-SubCell"/>
</dbReference>
<dbReference type="InterPro" id="IPR028055">
    <property type="entry name" value="YidC/Oxa/ALB_C"/>
</dbReference>
<dbReference type="Proteomes" id="UP000237631">
    <property type="component" value="Unassembled WGS sequence"/>
</dbReference>
<evidence type="ECO:0000313" key="6">
    <source>
        <dbReference type="EMBL" id="PPJ56419.1"/>
    </source>
</evidence>
<organism evidence="6 7">
    <name type="scientific">Cercospora berteroae</name>
    <dbReference type="NCBI Taxonomy" id="357750"/>
    <lineage>
        <taxon>Eukaryota</taxon>
        <taxon>Fungi</taxon>
        <taxon>Dikarya</taxon>
        <taxon>Ascomycota</taxon>
        <taxon>Pezizomycotina</taxon>
        <taxon>Dothideomycetes</taxon>
        <taxon>Dothideomycetidae</taxon>
        <taxon>Mycosphaerellales</taxon>
        <taxon>Mycosphaerellaceae</taxon>
        <taxon>Cercospora</taxon>
    </lineage>
</organism>
<dbReference type="Gene3D" id="3.40.50.720">
    <property type="entry name" value="NAD(P)-binding Rossmann-like Domain"/>
    <property type="match status" value="1"/>
</dbReference>
<evidence type="ECO:0000256" key="1">
    <source>
        <dbReference type="RuleBase" id="RU003945"/>
    </source>
</evidence>
<dbReference type="PANTHER" id="PTHR48079:SF8">
    <property type="entry name" value="NAD(P)-BINDING DOMAIN-CONTAINING PROTEIN"/>
    <property type="match status" value="1"/>
</dbReference>
<proteinExistence type="inferred from homology"/>
<keyword evidence="7" id="KW-1185">Reference proteome</keyword>
<feature type="domain" description="NAD-dependent epimerase/dehydratase" evidence="4">
    <location>
        <begin position="5"/>
        <end position="230"/>
    </location>
</feature>
<feature type="transmembrane region" description="Helical" evidence="3">
    <location>
        <begin position="522"/>
        <end position="542"/>
    </location>
</feature>
<keyword evidence="3" id="KW-0472">Membrane</keyword>
<feature type="transmembrane region" description="Helical" evidence="3">
    <location>
        <begin position="610"/>
        <end position="635"/>
    </location>
</feature>
<reference evidence="7" key="1">
    <citation type="journal article" date="2017" name="bioRxiv">
        <title>Conservation of a gene cluster reveals novel cercosporin biosynthetic mechanisms and extends production to the genus Colletotrichum.</title>
        <authorList>
            <person name="de Jonge R."/>
            <person name="Ebert M.K."/>
            <person name="Huitt-Roehl C.R."/>
            <person name="Pal P."/>
            <person name="Suttle J.C."/>
            <person name="Spanner R.E."/>
            <person name="Neubauer J.D."/>
            <person name="Jurick W.M.II."/>
            <person name="Stott K.A."/>
            <person name="Secor G.A."/>
            <person name="Thomma B.P.H.J."/>
            <person name="Van de Peer Y."/>
            <person name="Townsend C.A."/>
            <person name="Bolton M.D."/>
        </authorList>
    </citation>
    <scope>NUCLEOTIDE SEQUENCE [LARGE SCALE GENOMIC DNA]</scope>
    <source>
        <strain evidence="7">CBS538.71</strain>
    </source>
</reference>
<dbReference type="Pfam" id="PF02096">
    <property type="entry name" value="60KD_IMP"/>
    <property type="match status" value="1"/>
</dbReference>
<evidence type="ECO:0000256" key="2">
    <source>
        <dbReference type="SAM" id="MobiDB-lite"/>
    </source>
</evidence>
<dbReference type="InterPro" id="IPR051783">
    <property type="entry name" value="NAD(P)-dependent_oxidoreduct"/>
</dbReference>
<keyword evidence="1 3" id="KW-0812">Transmembrane</keyword>
<feature type="domain" description="Membrane insertase YidC/Oxa/ALB C-terminal" evidence="5">
    <location>
        <begin position="448"/>
        <end position="642"/>
    </location>
</feature>
<dbReference type="PANTHER" id="PTHR48079">
    <property type="entry name" value="PROTEIN YEEZ"/>
    <property type="match status" value="1"/>
</dbReference>
<dbReference type="GO" id="GO:0005737">
    <property type="term" value="C:cytoplasm"/>
    <property type="evidence" value="ECO:0007669"/>
    <property type="project" value="TreeGrafter"/>
</dbReference>
<dbReference type="SUPFAM" id="SSF51735">
    <property type="entry name" value="NAD(P)-binding Rossmann-fold domains"/>
    <property type="match status" value="1"/>
</dbReference>
<evidence type="ECO:0000313" key="7">
    <source>
        <dbReference type="Proteomes" id="UP000237631"/>
    </source>
</evidence>
<dbReference type="InterPro" id="IPR001509">
    <property type="entry name" value="Epimerase_deHydtase"/>
</dbReference>
<feature type="transmembrane region" description="Helical" evidence="3">
    <location>
        <begin position="569"/>
        <end position="589"/>
    </location>
</feature>
<dbReference type="STRING" id="357750.A0A2S6C9L2"/>
<keyword evidence="3" id="KW-1133">Transmembrane helix</keyword>
<dbReference type="AlphaFoldDB" id="A0A2S6C9L2"/>
<comment type="caution">
    <text evidence="6">The sequence shown here is derived from an EMBL/GenBank/DDBJ whole genome shotgun (WGS) entry which is preliminary data.</text>
</comment>